<dbReference type="PANTHER" id="PTHR34351">
    <property type="entry name" value="SLR1927 PROTEIN-RELATED"/>
    <property type="match status" value="1"/>
</dbReference>
<evidence type="ECO:0000313" key="6">
    <source>
        <dbReference type="Proteomes" id="UP000677234"/>
    </source>
</evidence>
<evidence type="ECO:0000259" key="2">
    <source>
        <dbReference type="Pfam" id="PF01882"/>
    </source>
</evidence>
<name>A0A7T5ELK2_9BACL</name>
<feature type="transmembrane region" description="Helical" evidence="1">
    <location>
        <begin position="12"/>
        <end position="36"/>
    </location>
</feature>
<dbReference type="AlphaFoldDB" id="A0A7T5ELK2"/>
<dbReference type="EMBL" id="CP066308">
    <property type="protein sequence ID" value="QQE74823.1"/>
    <property type="molecule type" value="Genomic_DNA"/>
</dbReference>
<dbReference type="InterPro" id="IPR002881">
    <property type="entry name" value="DUF58"/>
</dbReference>
<evidence type="ECO:0000313" key="3">
    <source>
        <dbReference type="EMBL" id="QQE74823.1"/>
    </source>
</evidence>
<dbReference type="Pfam" id="PF01882">
    <property type="entry name" value="DUF58"/>
    <property type="match status" value="1"/>
</dbReference>
<accession>A0A7T5ELK2</accession>
<dbReference type="KEGG" id="bcop:JD108_02225"/>
<evidence type="ECO:0000313" key="4">
    <source>
        <dbReference type="EMBL" id="QUO41907.1"/>
    </source>
</evidence>
<keyword evidence="1" id="KW-0812">Transmembrane</keyword>
<keyword evidence="1" id="KW-1133">Transmembrane helix</keyword>
<evidence type="ECO:0000313" key="5">
    <source>
        <dbReference type="Proteomes" id="UP000595847"/>
    </source>
</evidence>
<gene>
    <name evidence="3" type="ORF">JD108_02225</name>
    <name evidence="4" type="ORF">KDJ56_02225</name>
</gene>
<dbReference type="EMBL" id="CP073708">
    <property type="protein sequence ID" value="QUO41907.1"/>
    <property type="molecule type" value="Genomic_DNA"/>
</dbReference>
<reference evidence="4" key="2">
    <citation type="submission" date="2021-04" db="EMBL/GenBank/DDBJ databases">
        <title>Brevibacillus composti FJAT-54423, complete genome.</title>
        <authorList>
            <person name="Tang R."/>
        </authorList>
    </citation>
    <scope>NUCLEOTIDE SEQUENCE</scope>
    <source>
        <strain evidence="4">FJAT-54424</strain>
    </source>
</reference>
<dbReference type="PANTHER" id="PTHR34351:SF2">
    <property type="entry name" value="DUF58 DOMAIN-CONTAINING PROTEIN"/>
    <property type="match status" value="1"/>
</dbReference>
<dbReference type="RefSeq" id="WP_198828392.1">
    <property type="nucleotide sequence ID" value="NZ_CP066308.1"/>
</dbReference>
<sequence length="400" mass="46031">MSTRQKFHGLGFLILLFALFSGSGFLWLLGGFFFFMPAFSQWWTRQLPRWILVEWQADQTRVMPGTPIAIRLRLHNRSWLPLPGTLVQFSLPDHVAAADADEAVQRNQRLWLRFRFHLPPKKSAERLFVITPHKRGVLWLSEAHMETIPLFGEESAPLPLPFSFSVLVYPQPLPLPALDTWSTEPEGSRVTRLHPTEDVTFLRGVRQYAPGDRLRHIHWKASAKTGQLQTRLFEPTASPRWKLVGHILPSYEPLLQRHNDETNERAISALAALSVFCRRHAYSAELLLTVKQRGREHYQLSAGSGKAHHIQLMTHLAKLHQYAPTSLASLLHRLEHVSSPGEMIILVTPRLDERSVEMIERLSARGLRFTVIDVSGEQPALRRWDRVSTRFGRQRKVSHR</sequence>
<dbReference type="Proteomes" id="UP000595847">
    <property type="component" value="Chromosome"/>
</dbReference>
<dbReference type="Proteomes" id="UP000677234">
    <property type="component" value="Chromosome"/>
</dbReference>
<evidence type="ECO:0000256" key="1">
    <source>
        <dbReference type="SAM" id="Phobius"/>
    </source>
</evidence>
<keyword evidence="1" id="KW-0472">Membrane</keyword>
<keyword evidence="6" id="KW-1185">Reference proteome</keyword>
<organism evidence="3 5">
    <name type="scientific">Brevibacillus composti</name>
    <dbReference type="NCBI Taxonomy" id="2796470"/>
    <lineage>
        <taxon>Bacteria</taxon>
        <taxon>Bacillati</taxon>
        <taxon>Bacillota</taxon>
        <taxon>Bacilli</taxon>
        <taxon>Bacillales</taxon>
        <taxon>Paenibacillaceae</taxon>
        <taxon>Brevibacillus</taxon>
    </lineage>
</organism>
<feature type="domain" description="DUF58" evidence="2">
    <location>
        <begin position="205"/>
        <end position="374"/>
    </location>
</feature>
<proteinExistence type="predicted"/>
<reference evidence="3 5" key="1">
    <citation type="submission" date="2020-12" db="EMBL/GenBank/DDBJ databases">
        <title>strain FJAT-54423T represents a novel species of the genus Brevibacillus.</title>
        <authorList>
            <person name="Tang R."/>
        </authorList>
    </citation>
    <scope>NUCLEOTIDE SEQUENCE [LARGE SCALE GENOMIC DNA]</scope>
    <source>
        <strain evidence="3 5">FJAT-54423</strain>
    </source>
</reference>
<protein>
    <submittedName>
        <fullName evidence="3">DUF58 domain-containing protein</fullName>
    </submittedName>
</protein>